<dbReference type="AlphaFoldDB" id="R0GLM5"/>
<dbReference type="KEGG" id="crb:17874318"/>
<keyword evidence="3" id="KW-1185">Reference proteome</keyword>
<proteinExistence type="predicted"/>
<gene>
    <name evidence="2" type="ORF">CARUB_v10007895mg</name>
</gene>
<name>R0GLM5_9BRAS</name>
<evidence type="ECO:0000256" key="1">
    <source>
        <dbReference type="SAM" id="Phobius"/>
    </source>
</evidence>
<organism evidence="2 3">
    <name type="scientific">Capsella rubella</name>
    <dbReference type="NCBI Taxonomy" id="81985"/>
    <lineage>
        <taxon>Eukaryota</taxon>
        <taxon>Viridiplantae</taxon>
        <taxon>Streptophyta</taxon>
        <taxon>Embryophyta</taxon>
        <taxon>Tracheophyta</taxon>
        <taxon>Spermatophyta</taxon>
        <taxon>Magnoliopsida</taxon>
        <taxon>eudicotyledons</taxon>
        <taxon>Gunneridae</taxon>
        <taxon>Pentapetalae</taxon>
        <taxon>rosids</taxon>
        <taxon>malvids</taxon>
        <taxon>Brassicales</taxon>
        <taxon>Brassicaceae</taxon>
        <taxon>Camelineae</taxon>
        <taxon>Capsella</taxon>
    </lineage>
</organism>
<dbReference type="EMBL" id="KB870901">
    <property type="protein sequence ID" value="EOA12088.1"/>
    <property type="molecule type" value="Genomic_DNA"/>
</dbReference>
<evidence type="ECO:0000313" key="2">
    <source>
        <dbReference type="EMBL" id="EOA12088.1"/>
    </source>
</evidence>
<keyword evidence="1" id="KW-0472">Membrane</keyword>
<feature type="transmembrane region" description="Helical" evidence="1">
    <location>
        <begin position="124"/>
        <end position="147"/>
    </location>
</feature>
<protein>
    <submittedName>
        <fullName evidence="2">Uncharacterized protein</fullName>
    </submittedName>
</protein>
<dbReference type="Proteomes" id="UP000029121">
    <property type="component" value="Unassembled WGS sequence"/>
</dbReference>
<sequence>MSHPIKFLKTVQNDVPLVEGNKSFFGVGGLDVASCLDMISSKTLEVPLRESSITYRSSTLTWEAEDIMAKTTSLRKNTLLLAWKEYILVLHLSLDSQLFTKPWKSLEVTVKPGRIFRVLSFLHLRFISLFLVLIYCTSYVFAVSSAFSDVYFVAGLMLSSSCNGG</sequence>
<evidence type="ECO:0000313" key="3">
    <source>
        <dbReference type="Proteomes" id="UP000029121"/>
    </source>
</evidence>
<dbReference type="OrthoDB" id="1101068at2759"/>
<keyword evidence="1" id="KW-1133">Transmembrane helix</keyword>
<reference evidence="3" key="1">
    <citation type="journal article" date="2013" name="Nat. Genet.">
        <title>The Capsella rubella genome and the genomic consequences of rapid mating system evolution.</title>
        <authorList>
            <person name="Slotte T."/>
            <person name="Hazzouri K.M."/>
            <person name="Agren J.A."/>
            <person name="Koenig D."/>
            <person name="Maumus F."/>
            <person name="Guo Y.L."/>
            <person name="Steige K."/>
            <person name="Platts A.E."/>
            <person name="Escobar J.S."/>
            <person name="Newman L.K."/>
            <person name="Wang W."/>
            <person name="Mandakova T."/>
            <person name="Vello E."/>
            <person name="Smith L.M."/>
            <person name="Henz S.R."/>
            <person name="Steffen J."/>
            <person name="Takuno S."/>
            <person name="Brandvain Y."/>
            <person name="Coop G."/>
            <person name="Andolfatto P."/>
            <person name="Hu T.T."/>
            <person name="Blanchette M."/>
            <person name="Clark R.M."/>
            <person name="Quesneville H."/>
            <person name="Nordborg M."/>
            <person name="Gaut B.S."/>
            <person name="Lysak M.A."/>
            <person name="Jenkins J."/>
            <person name="Grimwood J."/>
            <person name="Chapman J."/>
            <person name="Prochnik S."/>
            <person name="Shu S."/>
            <person name="Rokhsar D."/>
            <person name="Schmutz J."/>
            <person name="Weigel D."/>
            <person name="Wright S.I."/>
        </authorList>
    </citation>
    <scope>NUCLEOTIDE SEQUENCE [LARGE SCALE GENOMIC DNA]</scope>
    <source>
        <strain evidence="3">cv. Monte Gargano</strain>
    </source>
</reference>
<accession>R0GLM5</accession>
<keyword evidence="1" id="KW-0812">Transmembrane</keyword>